<dbReference type="EMBL" id="KZ084087">
    <property type="protein sequence ID" value="OSD07980.1"/>
    <property type="molecule type" value="Genomic_DNA"/>
</dbReference>
<dbReference type="GO" id="GO:0005634">
    <property type="term" value="C:nucleus"/>
    <property type="evidence" value="ECO:0007669"/>
    <property type="project" value="UniProtKB-SubCell"/>
</dbReference>
<dbReference type="Gene3D" id="4.10.240.10">
    <property type="entry name" value="Zn(2)-C6 fungal-type DNA-binding domain"/>
    <property type="match status" value="1"/>
</dbReference>
<dbReference type="SUPFAM" id="SSF57701">
    <property type="entry name" value="Zn2/Cys6 DNA-binding domain"/>
    <property type="match status" value="1"/>
</dbReference>
<evidence type="ECO:0000256" key="5">
    <source>
        <dbReference type="ARBA" id="ARBA00023242"/>
    </source>
</evidence>
<dbReference type="CDD" id="cd12148">
    <property type="entry name" value="fungal_TF_MHR"/>
    <property type="match status" value="1"/>
</dbReference>
<keyword evidence="3" id="KW-0805">Transcription regulation</keyword>
<feature type="region of interest" description="Disordered" evidence="6">
    <location>
        <begin position="74"/>
        <end position="98"/>
    </location>
</feature>
<dbReference type="InterPro" id="IPR036864">
    <property type="entry name" value="Zn2-C6_fun-type_DNA-bd_sf"/>
</dbReference>
<name>A0A1Y2J3J0_TRAC3</name>
<dbReference type="PROSITE" id="PS00463">
    <property type="entry name" value="ZN2_CY6_FUNGAL_1"/>
    <property type="match status" value="1"/>
</dbReference>
<dbReference type="PANTHER" id="PTHR47338">
    <property type="entry name" value="ZN(II)2CYS6 TRANSCRIPTION FACTOR (EUROFUNG)-RELATED"/>
    <property type="match status" value="1"/>
</dbReference>
<dbReference type="OrthoDB" id="2309723at2759"/>
<evidence type="ECO:0000256" key="1">
    <source>
        <dbReference type="ARBA" id="ARBA00004123"/>
    </source>
</evidence>
<dbReference type="GO" id="GO:0000981">
    <property type="term" value="F:DNA-binding transcription factor activity, RNA polymerase II-specific"/>
    <property type="evidence" value="ECO:0007669"/>
    <property type="project" value="InterPro"/>
</dbReference>
<dbReference type="CDD" id="cd00067">
    <property type="entry name" value="GAL4"/>
    <property type="match status" value="1"/>
</dbReference>
<evidence type="ECO:0000256" key="2">
    <source>
        <dbReference type="ARBA" id="ARBA00022723"/>
    </source>
</evidence>
<dbReference type="InterPro" id="IPR001138">
    <property type="entry name" value="Zn2Cys6_DnaBD"/>
</dbReference>
<protein>
    <recommendedName>
        <fullName evidence="7">Zn(2)-C6 fungal-type domain-containing protein</fullName>
    </recommendedName>
</protein>
<dbReference type="PROSITE" id="PS50048">
    <property type="entry name" value="ZN2_CY6_FUNGAL_2"/>
    <property type="match status" value="1"/>
</dbReference>
<gene>
    <name evidence="8" type="ORF">PYCCODRAFT_1463240</name>
</gene>
<feature type="domain" description="Zn(2)-C6 fungal-type" evidence="7">
    <location>
        <begin position="13"/>
        <end position="45"/>
    </location>
</feature>
<keyword evidence="2" id="KW-0479">Metal-binding</keyword>
<evidence type="ECO:0000256" key="4">
    <source>
        <dbReference type="ARBA" id="ARBA00023163"/>
    </source>
</evidence>
<evidence type="ECO:0000256" key="3">
    <source>
        <dbReference type="ARBA" id="ARBA00023015"/>
    </source>
</evidence>
<dbReference type="GO" id="GO:0008270">
    <property type="term" value="F:zinc ion binding"/>
    <property type="evidence" value="ECO:0007669"/>
    <property type="project" value="InterPro"/>
</dbReference>
<dbReference type="InterPro" id="IPR050815">
    <property type="entry name" value="TF_fung"/>
</dbReference>
<accession>A0A1Y2J3J0</accession>
<keyword evidence="9" id="KW-1185">Reference proteome</keyword>
<reference evidence="8 9" key="1">
    <citation type="journal article" date="2015" name="Biotechnol. Biofuels">
        <title>Enhanced degradation of softwood versus hardwood by the white-rot fungus Pycnoporus coccineus.</title>
        <authorList>
            <person name="Couturier M."/>
            <person name="Navarro D."/>
            <person name="Chevret D."/>
            <person name="Henrissat B."/>
            <person name="Piumi F."/>
            <person name="Ruiz-Duenas F.J."/>
            <person name="Martinez A.T."/>
            <person name="Grigoriev I.V."/>
            <person name="Riley R."/>
            <person name="Lipzen A."/>
            <person name="Berrin J.G."/>
            <person name="Master E.R."/>
            <person name="Rosso M.N."/>
        </authorList>
    </citation>
    <scope>NUCLEOTIDE SEQUENCE [LARGE SCALE GENOMIC DNA]</scope>
    <source>
        <strain evidence="8 9">BRFM310</strain>
    </source>
</reference>
<evidence type="ECO:0000313" key="8">
    <source>
        <dbReference type="EMBL" id="OSD07980.1"/>
    </source>
</evidence>
<keyword evidence="4" id="KW-0804">Transcription</keyword>
<dbReference type="AlphaFoldDB" id="A0A1Y2J3J0"/>
<evidence type="ECO:0000259" key="7">
    <source>
        <dbReference type="PROSITE" id="PS50048"/>
    </source>
</evidence>
<dbReference type="SMART" id="SM00066">
    <property type="entry name" value="GAL4"/>
    <property type="match status" value="1"/>
</dbReference>
<sequence length="542" mass="59319">MASSSRPLTRGAACLPCRKLKAKCDGNKPACGRCLANNRPDDCEYAVGGEVTRSRLLEENIALLESRIKELENPSDAPSVRLHDPRRQSSTAAGSARHALPETQSLQLYPLVPTSSNSAVSAPSPQEIQILLQIFIAHASQLRFFLNPTRFVQAINLPHGDRGPTCEGLINTVYLWGSRLSGSSALRAREADFCAKAVQTSSGTSLLAQSVAPDSGVLYRIQSEVLLALYFMSSGRALEAKYHSVAAVALAMGSKYHQLDALGLARAGVDPVSIGEKIHAFWTVFAMDKGCASMMNTSPSICQRGRARVVITTPWPLPIEAYEQGAVIPRRGYNYSVEDFVDGRVDDSTEEFSRLALHVKAASLCERVTYLSLAYRPDSPNAAEFLSQFATLDNVIERFHRQIAAIQNRSPDDMREVLVCRTHACVAAIRLHSLFAPHQSASRQKCLTVAIASARALDVIDLNQYRHLDPIVAEMWSTICKVLIEEVRRLRAGAIPVRQEDMARIVNSLDRIMGAMVILSPTNPLMASNLSQLQQLKASISL</sequence>
<dbReference type="STRING" id="1353009.A0A1Y2J3J0"/>
<keyword evidence="5" id="KW-0539">Nucleus</keyword>
<dbReference type="Pfam" id="PF00172">
    <property type="entry name" value="Zn_clus"/>
    <property type="match status" value="1"/>
</dbReference>
<evidence type="ECO:0000313" key="9">
    <source>
        <dbReference type="Proteomes" id="UP000193067"/>
    </source>
</evidence>
<organism evidence="8 9">
    <name type="scientific">Trametes coccinea (strain BRFM310)</name>
    <name type="common">Pycnoporus coccineus</name>
    <dbReference type="NCBI Taxonomy" id="1353009"/>
    <lineage>
        <taxon>Eukaryota</taxon>
        <taxon>Fungi</taxon>
        <taxon>Dikarya</taxon>
        <taxon>Basidiomycota</taxon>
        <taxon>Agaricomycotina</taxon>
        <taxon>Agaricomycetes</taxon>
        <taxon>Polyporales</taxon>
        <taxon>Polyporaceae</taxon>
        <taxon>Trametes</taxon>
    </lineage>
</organism>
<dbReference type="PANTHER" id="PTHR47338:SF29">
    <property type="entry name" value="ZN(2)-C6 FUNGAL-TYPE DOMAIN-CONTAINING PROTEIN"/>
    <property type="match status" value="1"/>
</dbReference>
<comment type="subcellular location">
    <subcellularLocation>
        <location evidence="1">Nucleus</location>
    </subcellularLocation>
</comment>
<proteinExistence type="predicted"/>
<evidence type="ECO:0000256" key="6">
    <source>
        <dbReference type="SAM" id="MobiDB-lite"/>
    </source>
</evidence>
<dbReference type="Proteomes" id="UP000193067">
    <property type="component" value="Unassembled WGS sequence"/>
</dbReference>